<dbReference type="Proteomes" id="UP001564626">
    <property type="component" value="Unassembled WGS sequence"/>
</dbReference>
<comment type="caution">
    <text evidence="2">The sequence shown here is derived from an EMBL/GenBank/DDBJ whole genome shotgun (WGS) entry which is preliminary data.</text>
</comment>
<reference evidence="2 3" key="1">
    <citation type="submission" date="2024-08" db="EMBL/GenBank/DDBJ databases">
        <title>Genome mining of Saccharopolyspora cebuensis PGLac3 from Nigerian medicinal plant.</title>
        <authorList>
            <person name="Ezeobiora C.E."/>
            <person name="Igbokwe N.H."/>
            <person name="Amin D.H."/>
            <person name="Mendie U.E."/>
        </authorList>
    </citation>
    <scope>NUCLEOTIDE SEQUENCE [LARGE SCALE GENOMIC DNA]</scope>
    <source>
        <strain evidence="2 3">PGLac3</strain>
    </source>
</reference>
<protein>
    <recommendedName>
        <fullName evidence="4">PPE family protein</fullName>
    </recommendedName>
</protein>
<organism evidence="2 3">
    <name type="scientific">Saccharopolyspora cebuensis</name>
    <dbReference type="NCBI Taxonomy" id="418759"/>
    <lineage>
        <taxon>Bacteria</taxon>
        <taxon>Bacillati</taxon>
        <taxon>Actinomycetota</taxon>
        <taxon>Actinomycetes</taxon>
        <taxon>Pseudonocardiales</taxon>
        <taxon>Pseudonocardiaceae</taxon>
        <taxon>Saccharopolyspora</taxon>
    </lineage>
</organism>
<evidence type="ECO:0000313" key="2">
    <source>
        <dbReference type="EMBL" id="MEY8040453.1"/>
    </source>
</evidence>
<proteinExistence type="predicted"/>
<feature type="compositionally biased region" description="Basic and acidic residues" evidence="1">
    <location>
        <begin position="160"/>
        <end position="177"/>
    </location>
</feature>
<accession>A0ABV4CHD2</accession>
<sequence length="353" mass="34110">MVVPAIAAGLVGGYLLSPSDEGNRNAIMQDVGFNHPQKYQQITGGRGTAAIEPVIDAWQNNISKKFNEVASKLEEANSKAGVAWEGQAAQEHGGSLAPMTQFIHDADTMSQAVSRTAMQQADNFSTVKNSMPEPVEVSATDSWVEKGGAWLVGGETDLQQQEREATEKAQEAKRHYDNYQQSSEASVNSLPTFPAPPRMAYEQGAEPGGQGTAVGTPTSPGNGGSAQGIGGGGGSIGRVGGGGGLGPDGLGSVSPGPAGSESQWAGGGGGGSNPLPGYNPSVPPGGGPGGPGGIGVVPPGTTPPGTGRGGGPGAGGRAGGAGGAGGRGLGAGGGTGAGRGGVGGPGAGGVGAG</sequence>
<name>A0ABV4CHD2_9PSEU</name>
<dbReference type="Gene3D" id="1.20.1260.20">
    <property type="entry name" value="PPE superfamily"/>
    <property type="match status" value="1"/>
</dbReference>
<feature type="region of interest" description="Disordered" evidence="1">
    <location>
        <begin position="156"/>
        <end position="353"/>
    </location>
</feature>
<feature type="compositionally biased region" description="Polar residues" evidence="1">
    <location>
        <begin position="178"/>
        <end position="191"/>
    </location>
</feature>
<feature type="compositionally biased region" description="Low complexity" evidence="1">
    <location>
        <begin position="296"/>
        <end position="305"/>
    </location>
</feature>
<feature type="compositionally biased region" description="Gly residues" evidence="1">
    <location>
        <begin position="306"/>
        <end position="353"/>
    </location>
</feature>
<dbReference type="EMBL" id="JBGEHV010000021">
    <property type="protein sequence ID" value="MEY8040453.1"/>
    <property type="molecule type" value="Genomic_DNA"/>
</dbReference>
<gene>
    <name evidence="2" type="ORF">AB8O55_13685</name>
</gene>
<keyword evidence="3" id="KW-1185">Reference proteome</keyword>
<evidence type="ECO:0008006" key="4">
    <source>
        <dbReference type="Google" id="ProtNLM"/>
    </source>
</evidence>
<dbReference type="SUPFAM" id="SSF140459">
    <property type="entry name" value="PE/PPE dimer-like"/>
    <property type="match status" value="1"/>
</dbReference>
<evidence type="ECO:0000313" key="3">
    <source>
        <dbReference type="Proteomes" id="UP001564626"/>
    </source>
</evidence>
<evidence type="ECO:0000256" key="1">
    <source>
        <dbReference type="SAM" id="MobiDB-lite"/>
    </source>
</evidence>
<feature type="non-terminal residue" evidence="2">
    <location>
        <position position="353"/>
    </location>
</feature>
<feature type="compositionally biased region" description="Gly residues" evidence="1">
    <location>
        <begin position="221"/>
        <end position="249"/>
    </location>
</feature>
<dbReference type="InterPro" id="IPR038332">
    <property type="entry name" value="PPE_sf"/>
</dbReference>